<keyword evidence="1" id="KW-0812">Transmembrane</keyword>
<feature type="transmembrane region" description="Helical" evidence="1">
    <location>
        <begin position="12"/>
        <end position="33"/>
    </location>
</feature>
<reference evidence="2 3" key="1">
    <citation type="submission" date="2023-09" db="EMBL/GenBank/DDBJ databases">
        <authorList>
            <person name="Rey-Velasco X."/>
        </authorList>
    </citation>
    <scope>NUCLEOTIDE SEQUENCE [LARGE SCALE GENOMIC DNA]</scope>
    <source>
        <strain evidence="2 3">W332</strain>
    </source>
</reference>
<feature type="transmembrane region" description="Helical" evidence="1">
    <location>
        <begin position="39"/>
        <end position="62"/>
    </location>
</feature>
<organism evidence="2 3">
    <name type="scientific">Microcosmobacter mediterraneus</name>
    <dbReference type="NCBI Taxonomy" id="3075607"/>
    <lineage>
        <taxon>Bacteria</taxon>
        <taxon>Pseudomonadati</taxon>
        <taxon>Bacteroidota</taxon>
        <taxon>Flavobacteriia</taxon>
        <taxon>Flavobacteriales</taxon>
        <taxon>Flavobacteriaceae</taxon>
        <taxon>Microcosmobacter</taxon>
    </lineage>
</organism>
<comment type="caution">
    <text evidence="2">The sequence shown here is derived from an EMBL/GenBank/DDBJ whole genome shotgun (WGS) entry which is preliminary data.</text>
</comment>
<dbReference type="Proteomes" id="UP001259492">
    <property type="component" value="Unassembled WGS sequence"/>
</dbReference>
<keyword evidence="1" id="KW-0472">Membrane</keyword>
<keyword evidence="1" id="KW-1133">Transmembrane helix</keyword>
<dbReference type="EMBL" id="JAVRIA010000009">
    <property type="protein sequence ID" value="MDT0559560.1"/>
    <property type="molecule type" value="Genomic_DNA"/>
</dbReference>
<accession>A0ABU2YP29</accession>
<keyword evidence="3" id="KW-1185">Reference proteome</keyword>
<protein>
    <submittedName>
        <fullName evidence="2">Uncharacterized protein</fullName>
    </submittedName>
</protein>
<sequence>MRTNNSKVKNVIISVYFILILTAITTATFSSFFKDITGSPFLTVGIIISFFLFLLVILYWIARYFEYDSDGLNIVITNRGLLLADYFNYREHQIEFEKENLISFKINNYILYKTLVVNFKNSRGSKRREVFNITLVSKKKRKYIKQSLSKMIKYNRKLKLEINE</sequence>
<evidence type="ECO:0000256" key="1">
    <source>
        <dbReference type="SAM" id="Phobius"/>
    </source>
</evidence>
<name>A0ABU2YP29_9FLAO</name>
<dbReference type="RefSeq" id="WP_311428322.1">
    <property type="nucleotide sequence ID" value="NZ_JAVRIA010000009.1"/>
</dbReference>
<proteinExistence type="predicted"/>
<evidence type="ECO:0000313" key="3">
    <source>
        <dbReference type="Proteomes" id="UP001259492"/>
    </source>
</evidence>
<gene>
    <name evidence="2" type="ORF">RM697_12925</name>
</gene>
<evidence type="ECO:0000313" key="2">
    <source>
        <dbReference type="EMBL" id="MDT0559560.1"/>
    </source>
</evidence>